<evidence type="ECO:0008006" key="4">
    <source>
        <dbReference type="Google" id="ProtNLM"/>
    </source>
</evidence>
<keyword evidence="1" id="KW-0812">Transmembrane</keyword>
<keyword evidence="1" id="KW-1133">Transmembrane helix</keyword>
<accession>A0ABV7R8A3</accession>
<evidence type="ECO:0000313" key="3">
    <source>
        <dbReference type="Proteomes" id="UP001595721"/>
    </source>
</evidence>
<feature type="transmembrane region" description="Helical" evidence="1">
    <location>
        <begin position="47"/>
        <end position="67"/>
    </location>
</feature>
<dbReference type="EMBL" id="JBHRXJ010000021">
    <property type="protein sequence ID" value="MFC3530258.1"/>
    <property type="molecule type" value="Genomic_DNA"/>
</dbReference>
<evidence type="ECO:0000256" key="1">
    <source>
        <dbReference type="SAM" id="Phobius"/>
    </source>
</evidence>
<proteinExistence type="predicted"/>
<protein>
    <recommendedName>
        <fullName evidence="4">Hemolysin XhlA</fullName>
    </recommendedName>
</protein>
<gene>
    <name evidence="2" type="ORF">ACFOMH_18975</name>
</gene>
<keyword evidence="3" id="KW-1185">Reference proteome</keyword>
<name>A0ABV7R8A3_9RHOB</name>
<organism evidence="2 3">
    <name type="scientific">Paracoccus mangrovi</name>
    <dbReference type="NCBI Taxonomy" id="1715645"/>
    <lineage>
        <taxon>Bacteria</taxon>
        <taxon>Pseudomonadati</taxon>
        <taxon>Pseudomonadota</taxon>
        <taxon>Alphaproteobacteria</taxon>
        <taxon>Rhodobacterales</taxon>
        <taxon>Paracoccaceae</taxon>
        <taxon>Paracoccus</taxon>
    </lineage>
</organism>
<sequence>MEIDMTDAEARKFDTEIAQLAANTAKLNAETAKLLAETTKLSTENRWYLLVVGSGATLAIVAIAKLFI</sequence>
<keyword evidence="1" id="KW-0472">Membrane</keyword>
<comment type="caution">
    <text evidence="2">The sequence shown here is derived from an EMBL/GenBank/DDBJ whole genome shotgun (WGS) entry which is preliminary data.</text>
</comment>
<dbReference type="Proteomes" id="UP001595721">
    <property type="component" value="Unassembled WGS sequence"/>
</dbReference>
<reference evidence="3" key="1">
    <citation type="journal article" date="2019" name="Int. J. Syst. Evol. Microbiol.">
        <title>The Global Catalogue of Microorganisms (GCM) 10K type strain sequencing project: providing services to taxonomists for standard genome sequencing and annotation.</title>
        <authorList>
            <consortium name="The Broad Institute Genomics Platform"/>
            <consortium name="The Broad Institute Genome Sequencing Center for Infectious Disease"/>
            <person name="Wu L."/>
            <person name="Ma J."/>
        </authorList>
    </citation>
    <scope>NUCLEOTIDE SEQUENCE [LARGE SCALE GENOMIC DNA]</scope>
    <source>
        <strain evidence="3">KCTC 42899</strain>
    </source>
</reference>
<evidence type="ECO:0000313" key="2">
    <source>
        <dbReference type="EMBL" id="MFC3530258.1"/>
    </source>
</evidence>